<keyword evidence="3" id="KW-0614">Plasmid</keyword>
<evidence type="ECO:0000313" key="3">
    <source>
        <dbReference type="EMBL" id="QND62121.1"/>
    </source>
</evidence>
<geneLocation type="plasmid" evidence="3 4">
    <name>p_1</name>
</geneLocation>
<dbReference type="GO" id="GO:0008641">
    <property type="term" value="F:ubiquitin-like modifier activating enzyme activity"/>
    <property type="evidence" value="ECO:0007669"/>
    <property type="project" value="InterPro"/>
</dbReference>
<reference evidence="4" key="1">
    <citation type="journal article" date="2020" name="Mol. Plant Microbe">
        <title>Rhizobial microsymbionts of the narrowly endemic Oxytropis species growing in Kamchatka are characterized by significant genetic diversity and possess a set of genes that are associated with T3SS and T6SS secretion systems and can affect the development of symbiosis.</title>
        <authorList>
            <person name="Safronova V."/>
            <person name="Guro P."/>
            <person name="Sazanova A."/>
            <person name="Kuznetsova I."/>
            <person name="Belimov A."/>
            <person name="Yakubov V."/>
            <person name="Chirak E."/>
            <person name="Afonin A."/>
            <person name="Gogolev Y."/>
            <person name="Andronov E."/>
            <person name="Tikhonovich I."/>
        </authorList>
    </citation>
    <scope>NUCLEOTIDE SEQUENCE [LARGE SCALE GENOMIC DNA]</scope>
    <source>
        <strain evidence="4">583</strain>
        <plasmid evidence="4">p_1</plasmid>
    </source>
</reference>
<dbReference type="InterPro" id="IPR045886">
    <property type="entry name" value="ThiF/MoeB/HesA"/>
</dbReference>
<dbReference type="GO" id="GO:0061504">
    <property type="term" value="P:cyclic threonylcarbamoyladenosine biosynthetic process"/>
    <property type="evidence" value="ECO:0007669"/>
    <property type="project" value="TreeGrafter"/>
</dbReference>
<dbReference type="AlphaFoldDB" id="A0A7G6T5T9"/>
<dbReference type="GO" id="GO:0016779">
    <property type="term" value="F:nucleotidyltransferase activity"/>
    <property type="evidence" value="ECO:0007669"/>
    <property type="project" value="UniProtKB-KW"/>
</dbReference>
<keyword evidence="3" id="KW-0808">Transferase</keyword>
<evidence type="ECO:0000313" key="4">
    <source>
        <dbReference type="Proteomes" id="UP000515465"/>
    </source>
</evidence>
<accession>A0A7G6T5T9</accession>
<dbReference type="Gene3D" id="3.40.50.720">
    <property type="entry name" value="NAD(P)-binding Rossmann-like Domain"/>
    <property type="match status" value="1"/>
</dbReference>
<organism evidence="3 4">
    <name type="scientific">Mesorhizobium huakuii</name>
    <dbReference type="NCBI Taxonomy" id="28104"/>
    <lineage>
        <taxon>Bacteria</taxon>
        <taxon>Pseudomonadati</taxon>
        <taxon>Pseudomonadota</taxon>
        <taxon>Alphaproteobacteria</taxon>
        <taxon>Hyphomicrobiales</taxon>
        <taxon>Phyllobacteriaceae</taxon>
        <taxon>Mesorhizobium</taxon>
    </lineage>
</organism>
<feature type="region of interest" description="Disordered" evidence="1">
    <location>
        <begin position="447"/>
        <end position="467"/>
    </location>
</feature>
<proteinExistence type="predicted"/>
<dbReference type="PANTHER" id="PTHR43267">
    <property type="entry name" value="TRNA THREONYLCARBAMOYLADENOSINE DEHYDRATASE"/>
    <property type="match status" value="1"/>
</dbReference>
<protein>
    <submittedName>
        <fullName evidence="3">ThiF family adenylyltransferase</fullName>
    </submittedName>
</protein>
<dbReference type="PANTHER" id="PTHR43267:SF1">
    <property type="entry name" value="TRNA THREONYLCARBAMOYLADENOSINE DEHYDRATASE"/>
    <property type="match status" value="1"/>
</dbReference>
<dbReference type="SUPFAM" id="SSF69572">
    <property type="entry name" value="Activating enzymes of the ubiquitin-like proteins"/>
    <property type="match status" value="1"/>
</dbReference>
<sequence>MYDELVAHLFPGDGDEHGAVIHAGLLETRDGPVLTARDLILAVEGRDWVPGTRGYRKLLAPFISKQVRRCRDERLVYLAVHNHLGTDRVAFSDVDIESHERGFPALLDLIDGMPVGSLVFAQNAVAGDIWLPGKSRLHIDRMVVVGSCRTELRPAPSPLEKPFDLRFDRQVRVFGASGQAILARSKVAIIGLGGVGSILAELLGRLGVGSFVLVDPDRVQPSNLPRLVHATGWDAMTWLVAPGRPEWMRRLGTSLSTRKIDLVRRVISRANRKATIDRHFTSMEEKAVVEALKTCDYVFLAADGHRARRLFNAVVHQYLIPGVQLGTRIQTNDETGTVVNIHTSARLVTPGCGCLLCNQAISQQRLRDESMSGQMRQAQRYVDGDDASAPSVITLNALSASQAANDFLFYMTGLTRAEAFQGNVQQHPLDRRVKFVMPRKDASCADCGNEKQSRLSRGDGASLPLVD</sequence>
<dbReference type="InterPro" id="IPR000594">
    <property type="entry name" value="ThiF_NAD_FAD-bd"/>
</dbReference>
<dbReference type="InterPro" id="IPR035985">
    <property type="entry name" value="Ubiquitin-activating_enz"/>
</dbReference>
<dbReference type="Proteomes" id="UP000515465">
    <property type="component" value="Plasmid p_1"/>
</dbReference>
<dbReference type="GO" id="GO:0061503">
    <property type="term" value="F:tRNA threonylcarbamoyladenosine dehydratase"/>
    <property type="evidence" value="ECO:0007669"/>
    <property type="project" value="TreeGrafter"/>
</dbReference>
<evidence type="ECO:0000259" key="2">
    <source>
        <dbReference type="Pfam" id="PF00899"/>
    </source>
</evidence>
<dbReference type="Pfam" id="PF00899">
    <property type="entry name" value="ThiF"/>
    <property type="match status" value="1"/>
</dbReference>
<feature type="domain" description="THIF-type NAD/FAD binding fold" evidence="2">
    <location>
        <begin position="168"/>
        <end position="417"/>
    </location>
</feature>
<dbReference type="RefSeq" id="WP_183465847.1">
    <property type="nucleotide sequence ID" value="NZ_CP050299.1"/>
</dbReference>
<evidence type="ECO:0000256" key="1">
    <source>
        <dbReference type="SAM" id="MobiDB-lite"/>
    </source>
</evidence>
<gene>
    <name evidence="3" type="ORF">HB778_39280</name>
</gene>
<feature type="compositionally biased region" description="Basic and acidic residues" evidence="1">
    <location>
        <begin position="447"/>
        <end position="457"/>
    </location>
</feature>
<keyword evidence="3" id="KW-0548">Nucleotidyltransferase</keyword>
<name>A0A7G6T5T9_9HYPH</name>
<dbReference type="EMBL" id="CP050299">
    <property type="protein sequence ID" value="QND62121.1"/>
    <property type="molecule type" value="Genomic_DNA"/>
</dbReference>